<dbReference type="Proteomes" id="UP000616499">
    <property type="component" value="Unassembled WGS sequence"/>
</dbReference>
<evidence type="ECO:0000256" key="1">
    <source>
        <dbReference type="ARBA" id="ARBA00006295"/>
    </source>
</evidence>
<accession>A0ABQ2H184</accession>
<evidence type="ECO:0000256" key="2">
    <source>
        <dbReference type="SAM" id="Coils"/>
    </source>
</evidence>
<dbReference type="RefSeq" id="WP_188867943.1">
    <property type="nucleotide sequence ID" value="NZ_BMNW01000011.1"/>
</dbReference>
<evidence type="ECO:0000313" key="6">
    <source>
        <dbReference type="Proteomes" id="UP000616499"/>
    </source>
</evidence>
<feature type="compositionally biased region" description="Polar residues" evidence="3">
    <location>
        <begin position="289"/>
        <end position="300"/>
    </location>
</feature>
<dbReference type="Gene3D" id="3.90.1530.30">
    <property type="match status" value="1"/>
</dbReference>
<organism evidence="5 6">
    <name type="scientific">Pseudomonas asuensis</name>
    <dbReference type="NCBI Taxonomy" id="1825787"/>
    <lineage>
        <taxon>Bacteria</taxon>
        <taxon>Pseudomonadati</taxon>
        <taxon>Pseudomonadota</taxon>
        <taxon>Gammaproteobacteria</taxon>
        <taxon>Pseudomonadales</taxon>
        <taxon>Pseudomonadaceae</taxon>
        <taxon>Pseudomonas</taxon>
    </lineage>
</organism>
<dbReference type="InterPro" id="IPR003115">
    <property type="entry name" value="ParB_N"/>
</dbReference>
<reference evidence="6" key="1">
    <citation type="journal article" date="2019" name="Int. J. Syst. Evol. Microbiol.">
        <title>The Global Catalogue of Microorganisms (GCM) 10K type strain sequencing project: providing services to taxonomists for standard genome sequencing and annotation.</title>
        <authorList>
            <consortium name="The Broad Institute Genomics Platform"/>
            <consortium name="The Broad Institute Genome Sequencing Center for Infectious Disease"/>
            <person name="Wu L."/>
            <person name="Ma J."/>
        </authorList>
    </citation>
    <scope>NUCLEOTIDE SEQUENCE [LARGE SCALE GENOMIC DNA]</scope>
    <source>
        <strain evidence="6">JCM 13501</strain>
    </source>
</reference>
<dbReference type="SUPFAM" id="SSF110849">
    <property type="entry name" value="ParB/Sulfiredoxin"/>
    <property type="match status" value="1"/>
</dbReference>
<dbReference type="InterPro" id="IPR004437">
    <property type="entry name" value="ParB/RepB/Spo0J"/>
</dbReference>
<keyword evidence="2" id="KW-0175">Coiled coil</keyword>
<evidence type="ECO:0000259" key="4">
    <source>
        <dbReference type="SMART" id="SM00470"/>
    </source>
</evidence>
<dbReference type="InterPro" id="IPR036086">
    <property type="entry name" value="ParB/Sulfiredoxin_sf"/>
</dbReference>
<dbReference type="SMART" id="SM00470">
    <property type="entry name" value="ParB"/>
    <property type="match status" value="1"/>
</dbReference>
<feature type="region of interest" description="Disordered" evidence="3">
    <location>
        <begin position="241"/>
        <end position="310"/>
    </location>
</feature>
<dbReference type="InterPro" id="IPR050336">
    <property type="entry name" value="Chromosome_partition/occlusion"/>
</dbReference>
<sequence>MANKTNKPNAFLTPATKKKLSAYQMPRGGEQIVEVDPDDIECRAQIRAADNPGFTEESLNEFAEAIKRDGQFQPAVIMQNPDPASPYKYVMGAGERRLRACRIAGIKLKCIIRNMSEQEFIRLQRAENIQRENLTQLEIATALSNSKKELGSLEAVAREWKKSINWVSERINYLRVVEADGAGSQAVKEGLTADITTITELARLEKQDQEAASEVLAKVKEDPSINLRKLVRDTREKINGRVSKLKSEEDYSSHPEDSFEESSMREDDTKAITTSPNKALSDSEPEQVKPSQPSKASNIQKVDEADFNHRSTRDLEIENKALLIQMEKLEKEIEALQAQLLAKQEEIERLKELDIRS</sequence>
<feature type="compositionally biased region" description="Basic and acidic residues" evidence="3">
    <location>
        <begin position="241"/>
        <end position="270"/>
    </location>
</feature>
<dbReference type="EMBL" id="BMNW01000011">
    <property type="protein sequence ID" value="GGM25620.1"/>
    <property type="molecule type" value="Genomic_DNA"/>
</dbReference>
<feature type="domain" description="ParB-like N-terminal" evidence="4">
    <location>
        <begin position="33"/>
        <end position="129"/>
    </location>
</feature>
<gene>
    <name evidence="5" type="ORF">GCM10009425_40480</name>
</gene>
<evidence type="ECO:0000256" key="3">
    <source>
        <dbReference type="SAM" id="MobiDB-lite"/>
    </source>
</evidence>
<feature type="compositionally biased region" description="Polar residues" evidence="3">
    <location>
        <begin position="271"/>
        <end position="280"/>
    </location>
</feature>
<dbReference type="Gene3D" id="1.10.10.2830">
    <property type="match status" value="1"/>
</dbReference>
<feature type="coiled-coil region" evidence="2">
    <location>
        <begin position="312"/>
        <end position="353"/>
    </location>
</feature>
<protein>
    <recommendedName>
        <fullName evidence="4">ParB-like N-terminal domain-containing protein</fullName>
    </recommendedName>
</protein>
<evidence type="ECO:0000313" key="5">
    <source>
        <dbReference type="EMBL" id="GGM25620.1"/>
    </source>
</evidence>
<dbReference type="PANTHER" id="PTHR33375">
    <property type="entry name" value="CHROMOSOME-PARTITIONING PROTEIN PARB-RELATED"/>
    <property type="match status" value="1"/>
</dbReference>
<comment type="caution">
    <text evidence="5">The sequence shown here is derived from an EMBL/GenBank/DDBJ whole genome shotgun (WGS) entry which is preliminary data.</text>
</comment>
<dbReference type="Pfam" id="PF02195">
    <property type="entry name" value="ParB_N"/>
    <property type="match status" value="1"/>
</dbReference>
<dbReference type="NCBIfam" id="TIGR00180">
    <property type="entry name" value="parB_part"/>
    <property type="match status" value="1"/>
</dbReference>
<proteinExistence type="inferred from homology"/>
<comment type="similarity">
    <text evidence="1">Belongs to the ParB family.</text>
</comment>
<name>A0ABQ2H184_9PSED</name>
<dbReference type="PANTHER" id="PTHR33375:SF1">
    <property type="entry name" value="CHROMOSOME-PARTITIONING PROTEIN PARB-RELATED"/>
    <property type="match status" value="1"/>
</dbReference>
<keyword evidence="6" id="KW-1185">Reference proteome</keyword>
<feature type="compositionally biased region" description="Basic and acidic residues" evidence="3">
    <location>
        <begin position="301"/>
        <end position="310"/>
    </location>
</feature>